<name>A0A4U5MJ60_STECR</name>
<dbReference type="Pfam" id="PF00916">
    <property type="entry name" value="Sulfate_transp"/>
    <property type="match status" value="1"/>
</dbReference>
<reference evidence="7 8" key="2">
    <citation type="journal article" date="2019" name="G3 (Bethesda)">
        <title>Hybrid Assembly of the Genome of the Entomopathogenic Nematode Steinernema carpocapsae Identifies the X-Chromosome.</title>
        <authorList>
            <person name="Serra L."/>
            <person name="Macchietto M."/>
            <person name="Macias-Munoz A."/>
            <person name="McGill C.J."/>
            <person name="Rodriguez I.M."/>
            <person name="Rodriguez B."/>
            <person name="Murad R."/>
            <person name="Mortazavi A."/>
        </authorList>
    </citation>
    <scope>NUCLEOTIDE SEQUENCE [LARGE SCALE GENOMIC DNA]</scope>
    <source>
        <strain evidence="7 8">ALL</strain>
    </source>
</reference>
<keyword evidence="4 5" id="KW-0472">Membrane</keyword>
<keyword evidence="2 5" id="KW-0812">Transmembrane</keyword>
<evidence type="ECO:0000259" key="6">
    <source>
        <dbReference type="PROSITE" id="PS50801"/>
    </source>
</evidence>
<dbReference type="Proteomes" id="UP000298663">
    <property type="component" value="Unassembled WGS sequence"/>
</dbReference>
<dbReference type="OrthoDB" id="288203at2759"/>
<keyword evidence="8" id="KW-1185">Reference proteome</keyword>
<dbReference type="InterPro" id="IPR036513">
    <property type="entry name" value="STAS_dom_sf"/>
</dbReference>
<dbReference type="InterPro" id="IPR011547">
    <property type="entry name" value="SLC26A/SulP_dom"/>
</dbReference>
<organism evidence="7 8">
    <name type="scientific">Steinernema carpocapsae</name>
    <name type="common">Entomopathogenic nematode</name>
    <dbReference type="NCBI Taxonomy" id="34508"/>
    <lineage>
        <taxon>Eukaryota</taxon>
        <taxon>Metazoa</taxon>
        <taxon>Ecdysozoa</taxon>
        <taxon>Nematoda</taxon>
        <taxon>Chromadorea</taxon>
        <taxon>Rhabditida</taxon>
        <taxon>Tylenchina</taxon>
        <taxon>Panagrolaimomorpha</taxon>
        <taxon>Strongyloidoidea</taxon>
        <taxon>Steinernematidae</taxon>
        <taxon>Steinernema</taxon>
    </lineage>
</organism>
<comment type="subcellular location">
    <subcellularLocation>
        <location evidence="1">Membrane</location>
        <topology evidence="1">Multi-pass membrane protein</topology>
    </subcellularLocation>
</comment>
<evidence type="ECO:0000256" key="3">
    <source>
        <dbReference type="ARBA" id="ARBA00022989"/>
    </source>
</evidence>
<evidence type="ECO:0000313" key="7">
    <source>
        <dbReference type="EMBL" id="TKR69272.1"/>
    </source>
</evidence>
<dbReference type="InterPro" id="IPR018045">
    <property type="entry name" value="S04_transporter_CS"/>
</dbReference>
<gene>
    <name evidence="7" type="ORF">L596_021453</name>
</gene>
<dbReference type="GO" id="GO:0008271">
    <property type="term" value="F:secondary active sulfate transmembrane transporter activity"/>
    <property type="evidence" value="ECO:0007669"/>
    <property type="project" value="InterPro"/>
</dbReference>
<dbReference type="SUPFAM" id="SSF52091">
    <property type="entry name" value="SpoIIaa-like"/>
    <property type="match status" value="1"/>
</dbReference>
<comment type="caution">
    <text evidence="7">The sequence shown here is derived from an EMBL/GenBank/DDBJ whole genome shotgun (WGS) entry which is preliminary data.</text>
</comment>
<protein>
    <recommendedName>
        <fullName evidence="6">STAS domain-containing protein</fullName>
    </recommendedName>
</protein>
<dbReference type="Pfam" id="PF01740">
    <property type="entry name" value="STAS"/>
    <property type="match status" value="1"/>
</dbReference>
<dbReference type="EMBL" id="AZBU02000007">
    <property type="protein sequence ID" value="TKR69272.1"/>
    <property type="molecule type" value="Genomic_DNA"/>
</dbReference>
<feature type="transmembrane region" description="Helical" evidence="5">
    <location>
        <begin position="185"/>
        <end position="205"/>
    </location>
</feature>
<reference evidence="7 8" key="1">
    <citation type="journal article" date="2015" name="Genome Biol.">
        <title>Comparative genomics of Steinernema reveals deeply conserved gene regulatory networks.</title>
        <authorList>
            <person name="Dillman A.R."/>
            <person name="Macchietto M."/>
            <person name="Porter C.F."/>
            <person name="Rogers A."/>
            <person name="Williams B."/>
            <person name="Antoshechkin I."/>
            <person name="Lee M.M."/>
            <person name="Goodwin Z."/>
            <person name="Lu X."/>
            <person name="Lewis E.E."/>
            <person name="Goodrich-Blair H."/>
            <person name="Stock S.P."/>
            <person name="Adams B.J."/>
            <person name="Sternberg P.W."/>
            <person name="Mortazavi A."/>
        </authorList>
    </citation>
    <scope>NUCLEOTIDE SEQUENCE [LARGE SCALE GENOMIC DNA]</scope>
    <source>
        <strain evidence="7 8">ALL</strain>
    </source>
</reference>
<dbReference type="GO" id="GO:0016020">
    <property type="term" value="C:membrane"/>
    <property type="evidence" value="ECO:0007669"/>
    <property type="project" value="UniProtKB-SubCell"/>
</dbReference>
<feature type="transmembrane region" description="Helical" evidence="5">
    <location>
        <begin position="217"/>
        <end position="235"/>
    </location>
</feature>
<dbReference type="Gene3D" id="3.30.750.24">
    <property type="entry name" value="STAS domain"/>
    <property type="match status" value="1"/>
</dbReference>
<evidence type="ECO:0000313" key="8">
    <source>
        <dbReference type="Proteomes" id="UP000298663"/>
    </source>
</evidence>
<dbReference type="PROSITE" id="PS01130">
    <property type="entry name" value="SLC26A"/>
    <property type="match status" value="1"/>
</dbReference>
<accession>A0A4U5MJ60</accession>
<feature type="transmembrane region" description="Helical" evidence="5">
    <location>
        <begin position="389"/>
        <end position="406"/>
    </location>
</feature>
<feature type="domain" description="STAS" evidence="6">
    <location>
        <begin position="543"/>
        <end position="649"/>
    </location>
</feature>
<feature type="transmembrane region" description="Helical" evidence="5">
    <location>
        <begin position="450"/>
        <end position="467"/>
    </location>
</feature>
<dbReference type="PROSITE" id="PS50801">
    <property type="entry name" value="STAS"/>
    <property type="match status" value="1"/>
</dbReference>
<dbReference type="InterPro" id="IPR002645">
    <property type="entry name" value="STAS_dom"/>
</dbReference>
<dbReference type="InterPro" id="IPR001902">
    <property type="entry name" value="SLC26A/SulP_fam"/>
</dbReference>
<keyword evidence="3 5" id="KW-1133">Transmembrane helix</keyword>
<dbReference type="PANTHER" id="PTHR11814">
    <property type="entry name" value="SULFATE TRANSPORTER"/>
    <property type="match status" value="1"/>
</dbReference>
<dbReference type="AlphaFoldDB" id="A0A4U5MJ60"/>
<evidence type="ECO:0000256" key="2">
    <source>
        <dbReference type="ARBA" id="ARBA00022692"/>
    </source>
</evidence>
<dbReference type="NCBIfam" id="TIGR00815">
    <property type="entry name" value="sulP"/>
    <property type="match status" value="1"/>
</dbReference>
<feature type="transmembrane region" description="Helical" evidence="5">
    <location>
        <begin position="354"/>
        <end position="377"/>
    </location>
</feature>
<evidence type="ECO:0000256" key="4">
    <source>
        <dbReference type="ARBA" id="ARBA00023136"/>
    </source>
</evidence>
<feature type="transmembrane region" description="Helical" evidence="5">
    <location>
        <begin position="487"/>
        <end position="512"/>
    </location>
</feature>
<sequence length="649" mass="72108">MLDTQSDGSLLASKSVEQTEILIPEASNASYKTKVMDPGYKKFLKTHCAPFLSCENFGSTVVSFFPIISWLPNYNFREDLVHDIIGGFTVGVMHVPQGIAYAILSGVDPVIGLYTSLFQAFVYMFFGTSRHNSIGSSAICSLMTGLAVKELMESQGTIVDGAGLDSSYGNGSLPGDKTSNVVTPLAITTTITFCIGIIEFFMAFLRLDFIASYFSDQLVTGFMTGASVHVLIAQFKNLFDIKGLQPRNATYFQAFLRTYDLFANILYANWQTVVVSALSIAFLCMGKEFLNPVIKKHWKLSVPIPFELILVIITTIVSYFCLSAGWSNVKVVQKVPTGFPTPRVPHFNLISPELFIQAFGIAMVNVALHISIAKMFSKKFKYSVDSRQELYGISFSALAAGFFPVYPASSALARSLVNVESGSRTLLSNLFSSLLLVSVIAYFAQWLQTLPMCVLSAVIVVALRKTLLKFMELPDLWRLSKLDFSVWIVSFTVTVCWNVMPGLGISIVYALFTAIIRMQWSHWQMVDGQENTSTNPLRQDTKMFRFESPLVFLNMERFKTCVEKALAQSYSSCSRDSSIKRFIIDCSGISFVDVMGINAFKEVYLDLKEKEIETYFVGANDSVNAMFHSSGLFKTVPESCVIRSLSELV</sequence>
<evidence type="ECO:0000256" key="5">
    <source>
        <dbReference type="SAM" id="Phobius"/>
    </source>
</evidence>
<feature type="transmembrane region" description="Helical" evidence="5">
    <location>
        <begin position="306"/>
        <end position="326"/>
    </location>
</feature>
<dbReference type="STRING" id="34508.A0A4U5MJ60"/>
<evidence type="ECO:0000256" key="1">
    <source>
        <dbReference type="ARBA" id="ARBA00004141"/>
    </source>
</evidence>
<feature type="transmembrane region" description="Helical" evidence="5">
    <location>
        <begin position="265"/>
        <end position="285"/>
    </location>
</feature>
<dbReference type="CDD" id="cd07042">
    <property type="entry name" value="STAS_SulP_like_sulfate_transporter"/>
    <property type="match status" value="1"/>
</dbReference>
<proteinExistence type="predicted"/>